<feature type="transmembrane region" description="Helical" evidence="8">
    <location>
        <begin position="374"/>
        <end position="391"/>
    </location>
</feature>
<dbReference type="Pfam" id="PF13231">
    <property type="entry name" value="PMT_2"/>
    <property type="match status" value="1"/>
</dbReference>
<dbReference type="InterPro" id="IPR050297">
    <property type="entry name" value="LipidA_mod_glycosyltrf_83"/>
</dbReference>
<keyword evidence="4" id="KW-0808">Transferase</keyword>
<keyword evidence="11" id="KW-1185">Reference proteome</keyword>
<evidence type="ECO:0000256" key="1">
    <source>
        <dbReference type="ARBA" id="ARBA00004651"/>
    </source>
</evidence>
<keyword evidence="5 8" id="KW-0812">Transmembrane</keyword>
<comment type="subcellular location">
    <subcellularLocation>
        <location evidence="1">Cell membrane</location>
        <topology evidence="1">Multi-pass membrane protein</topology>
    </subcellularLocation>
</comment>
<dbReference type="InterPro" id="IPR011990">
    <property type="entry name" value="TPR-like_helical_dom_sf"/>
</dbReference>
<protein>
    <submittedName>
        <fullName evidence="10">Tetratricopeptide repeat protein</fullName>
    </submittedName>
</protein>
<feature type="domain" description="Glycosyltransferase RgtA/B/C/D-like" evidence="9">
    <location>
        <begin position="109"/>
        <end position="225"/>
    </location>
</feature>
<feature type="transmembrane region" description="Helical" evidence="8">
    <location>
        <begin position="308"/>
        <end position="327"/>
    </location>
</feature>
<evidence type="ECO:0000259" key="9">
    <source>
        <dbReference type="Pfam" id="PF13231"/>
    </source>
</evidence>
<dbReference type="Proteomes" id="UP000000343">
    <property type="component" value="Chromosome"/>
</dbReference>
<dbReference type="OrthoDB" id="180217at2"/>
<evidence type="ECO:0000313" key="11">
    <source>
        <dbReference type="Proteomes" id="UP000000343"/>
    </source>
</evidence>
<dbReference type="STRING" id="1198114.AciX9_1721"/>
<dbReference type="PANTHER" id="PTHR33908">
    <property type="entry name" value="MANNOSYLTRANSFERASE YKCB-RELATED"/>
    <property type="match status" value="1"/>
</dbReference>
<feature type="transmembrane region" description="Helical" evidence="8">
    <location>
        <begin position="208"/>
        <end position="224"/>
    </location>
</feature>
<dbReference type="GO" id="GO:0009103">
    <property type="term" value="P:lipopolysaccharide biosynthetic process"/>
    <property type="evidence" value="ECO:0007669"/>
    <property type="project" value="UniProtKB-ARBA"/>
</dbReference>
<dbReference type="HOGENOM" id="CLU_025132_0_0_0"/>
<dbReference type="RefSeq" id="WP_013580088.1">
    <property type="nucleotide sequence ID" value="NC_015064.1"/>
</dbReference>
<keyword evidence="3" id="KW-0328">Glycosyltransferase</keyword>
<feature type="transmembrane region" description="Helical" evidence="8">
    <location>
        <begin position="403"/>
        <end position="435"/>
    </location>
</feature>
<evidence type="ECO:0000256" key="4">
    <source>
        <dbReference type="ARBA" id="ARBA00022679"/>
    </source>
</evidence>
<dbReference type="SUPFAM" id="SSF48452">
    <property type="entry name" value="TPR-like"/>
    <property type="match status" value="1"/>
</dbReference>
<dbReference type="PaxDb" id="1198114-AciX9_1721"/>
<keyword evidence="7 8" id="KW-0472">Membrane</keyword>
<keyword evidence="6 8" id="KW-1133">Transmembrane helix</keyword>
<dbReference type="PANTHER" id="PTHR33908:SF11">
    <property type="entry name" value="MEMBRANE PROTEIN"/>
    <property type="match status" value="1"/>
</dbReference>
<feature type="transmembrane region" description="Helical" evidence="8">
    <location>
        <begin position="115"/>
        <end position="136"/>
    </location>
</feature>
<feature type="transmembrane region" description="Helical" evidence="8">
    <location>
        <begin position="156"/>
        <end position="179"/>
    </location>
</feature>
<evidence type="ECO:0000256" key="5">
    <source>
        <dbReference type="ARBA" id="ARBA00022692"/>
    </source>
</evidence>
<dbReference type="EMBL" id="CP002480">
    <property type="protein sequence ID" value="ADW68769.1"/>
    <property type="molecule type" value="Genomic_DNA"/>
</dbReference>
<gene>
    <name evidence="10" type="ordered locus">AciX9_1721</name>
</gene>
<dbReference type="KEGG" id="acm:AciX9_1721"/>
<keyword evidence="2" id="KW-1003">Cell membrane</keyword>
<evidence type="ECO:0000313" key="10">
    <source>
        <dbReference type="EMBL" id="ADW68769.1"/>
    </source>
</evidence>
<proteinExistence type="predicted"/>
<evidence type="ECO:0000256" key="3">
    <source>
        <dbReference type="ARBA" id="ARBA00022676"/>
    </source>
</evidence>
<evidence type="ECO:0000256" key="6">
    <source>
        <dbReference type="ARBA" id="ARBA00022989"/>
    </source>
</evidence>
<dbReference type="InterPro" id="IPR038731">
    <property type="entry name" value="RgtA/B/C-like"/>
</dbReference>
<evidence type="ECO:0000256" key="8">
    <source>
        <dbReference type="SAM" id="Phobius"/>
    </source>
</evidence>
<accession>E8WYT3</accession>
<dbReference type="eggNOG" id="COG1807">
    <property type="taxonomic scope" value="Bacteria"/>
</dbReference>
<dbReference type="AlphaFoldDB" id="E8WYT3"/>
<reference evidence="11" key="1">
    <citation type="submission" date="2011-01" db="EMBL/GenBank/DDBJ databases">
        <title>Complete sequence of chromosome of Acidobacterium sp. MP5ACTX9.</title>
        <authorList>
            <consortium name="US DOE Joint Genome Institute"/>
            <person name="Lucas S."/>
            <person name="Copeland A."/>
            <person name="Lapidus A."/>
            <person name="Cheng J.-F."/>
            <person name="Goodwin L."/>
            <person name="Pitluck S."/>
            <person name="Teshima H."/>
            <person name="Detter J.C."/>
            <person name="Han C."/>
            <person name="Tapia R."/>
            <person name="Land M."/>
            <person name="Hauser L."/>
            <person name="Kyrpides N."/>
            <person name="Ivanova N."/>
            <person name="Ovchinnikova G."/>
            <person name="Pagani I."/>
            <person name="Rawat S.R."/>
            <person name="Mannisto M."/>
            <person name="Haggblom M.M."/>
            <person name="Woyke T."/>
        </authorList>
    </citation>
    <scope>NUCLEOTIDE SEQUENCE [LARGE SCALE GENOMIC DNA]</scope>
    <source>
        <strain evidence="11">MP5ACTX9</strain>
    </source>
</reference>
<feature type="transmembrane region" description="Helical" evidence="8">
    <location>
        <begin position="275"/>
        <end position="296"/>
    </location>
</feature>
<name>E8WYT3_GRATM</name>
<feature type="transmembrane region" description="Helical" evidence="8">
    <location>
        <begin position="6"/>
        <end position="28"/>
    </location>
</feature>
<evidence type="ECO:0000256" key="7">
    <source>
        <dbReference type="ARBA" id="ARBA00023136"/>
    </source>
</evidence>
<feature type="transmembrane region" description="Helical" evidence="8">
    <location>
        <begin position="186"/>
        <end position="202"/>
    </location>
</feature>
<dbReference type="Gene3D" id="1.25.40.10">
    <property type="entry name" value="Tetratricopeptide repeat domain"/>
    <property type="match status" value="1"/>
</dbReference>
<feature type="transmembrane region" description="Helical" evidence="8">
    <location>
        <begin position="245"/>
        <end position="263"/>
    </location>
</feature>
<feature type="transmembrane region" description="Helical" evidence="8">
    <location>
        <begin position="339"/>
        <end position="362"/>
    </location>
</feature>
<sequence>MDRRSWPKVAYVFAVAALFAVLAGELWLSVRSMSQTADEAAHLYSGYEYWTARDYGLNPEHPPMLKLVAAMPLLGMGLKVPQGAEAETSKMQEYVGGGEFLYGNDAGRVLFRARVAASVFSLLLAAMVFAAAYEMFGAGTGLIALVLCVFEPTLLAHGALVTTDMAASCMIFAAMYALYRYEKRPGIGRLLVVGVAVGLALAAKFSSLLLLPMFGVCLLLEWLKERRRLRAGGEVAQGFGGWKRVLGWVGAVLVAWVVLWGFYRFTYAARPGGLQLAPTLAAYAAMLGPTGKAGLIMAAARMHLLPEGYLYGLVDLQIFGGALPSFLLGTVHPGPTKMYFPVAFVIKSTLAVLALLVGLPFVARGKGGRYWRELVFLLVPVVVYLAVSLNAPENIGVRHILPVFPFVMVLAGWSAGLIMGWGRVGAAIAGVLLVVHVGSSLRAFPDYLPYANEAFGGPARTYRVLTDSNVDWGQTFLKTSDYLRKNKVEDCWYAVGLGVSFVDHYRLNCRPLPSGFGRVTGMQLPVIPPTVHGTILVSAVEASGLFWGNGVLNPYGELLKRRPDDMIGDAVLVFRGDVALPLASAEAHSSASSFLLRRGRLEEALGEANLAVAGSGVAPDIRVNLGAVLLTMGRKAEAEAAFGEARRLAGQYDPEGVQHTDQVIAGLESAVQSGH</sequence>
<dbReference type="GO" id="GO:0016763">
    <property type="term" value="F:pentosyltransferase activity"/>
    <property type="evidence" value="ECO:0007669"/>
    <property type="project" value="TreeGrafter"/>
</dbReference>
<organism evidence="11">
    <name type="scientific">Granulicella tundricola (strain ATCC BAA-1859 / DSM 23138 / MP5ACTX9)</name>
    <dbReference type="NCBI Taxonomy" id="1198114"/>
    <lineage>
        <taxon>Bacteria</taxon>
        <taxon>Pseudomonadati</taxon>
        <taxon>Acidobacteriota</taxon>
        <taxon>Terriglobia</taxon>
        <taxon>Terriglobales</taxon>
        <taxon>Acidobacteriaceae</taxon>
        <taxon>Granulicella</taxon>
    </lineage>
</organism>
<evidence type="ECO:0000256" key="2">
    <source>
        <dbReference type="ARBA" id="ARBA00022475"/>
    </source>
</evidence>
<dbReference type="GO" id="GO:0005886">
    <property type="term" value="C:plasma membrane"/>
    <property type="evidence" value="ECO:0007669"/>
    <property type="project" value="UniProtKB-SubCell"/>
</dbReference>